<feature type="region of interest" description="Disordered" evidence="1">
    <location>
        <begin position="89"/>
        <end position="108"/>
    </location>
</feature>
<dbReference type="EMBL" id="BGZK01000055">
    <property type="protein sequence ID" value="GBP13064.1"/>
    <property type="molecule type" value="Genomic_DNA"/>
</dbReference>
<evidence type="ECO:0000313" key="3">
    <source>
        <dbReference type="Proteomes" id="UP000299102"/>
    </source>
</evidence>
<dbReference type="AlphaFoldDB" id="A0A4C1TFZ2"/>
<accession>A0A4C1TFZ2</accession>
<evidence type="ECO:0000256" key="1">
    <source>
        <dbReference type="SAM" id="MobiDB-lite"/>
    </source>
</evidence>
<comment type="caution">
    <text evidence="2">The sequence shown here is derived from an EMBL/GenBank/DDBJ whole genome shotgun (WGS) entry which is preliminary data.</text>
</comment>
<organism evidence="2 3">
    <name type="scientific">Eumeta variegata</name>
    <name type="common">Bagworm moth</name>
    <name type="synonym">Eumeta japonica</name>
    <dbReference type="NCBI Taxonomy" id="151549"/>
    <lineage>
        <taxon>Eukaryota</taxon>
        <taxon>Metazoa</taxon>
        <taxon>Ecdysozoa</taxon>
        <taxon>Arthropoda</taxon>
        <taxon>Hexapoda</taxon>
        <taxon>Insecta</taxon>
        <taxon>Pterygota</taxon>
        <taxon>Neoptera</taxon>
        <taxon>Endopterygota</taxon>
        <taxon>Lepidoptera</taxon>
        <taxon>Glossata</taxon>
        <taxon>Ditrysia</taxon>
        <taxon>Tineoidea</taxon>
        <taxon>Psychidae</taxon>
        <taxon>Oiketicinae</taxon>
        <taxon>Eumeta</taxon>
    </lineage>
</organism>
<protein>
    <submittedName>
        <fullName evidence="2">Uncharacterized protein</fullName>
    </submittedName>
</protein>
<reference evidence="2 3" key="1">
    <citation type="journal article" date="2019" name="Commun. Biol.">
        <title>The bagworm genome reveals a unique fibroin gene that provides high tensile strength.</title>
        <authorList>
            <person name="Kono N."/>
            <person name="Nakamura H."/>
            <person name="Ohtoshi R."/>
            <person name="Tomita M."/>
            <person name="Numata K."/>
            <person name="Arakawa K."/>
        </authorList>
    </citation>
    <scope>NUCLEOTIDE SEQUENCE [LARGE SCALE GENOMIC DNA]</scope>
</reference>
<proteinExistence type="predicted"/>
<sequence>MNFPYLRIHSINLFRDNPDFPMVCGACLPFNDDIFPTSCHRHSNVKQNAPLKRLVDTASETTIITKYEVGVRVVRAAIECEDSSYSVGNRRGARRTRLPQVTHGHVDDDDSEIAADDELRLTDRVVYRN</sequence>
<dbReference type="Proteomes" id="UP000299102">
    <property type="component" value="Unassembled WGS sequence"/>
</dbReference>
<evidence type="ECO:0000313" key="2">
    <source>
        <dbReference type="EMBL" id="GBP13064.1"/>
    </source>
</evidence>
<gene>
    <name evidence="2" type="ORF">EVAR_93041_1</name>
</gene>
<name>A0A4C1TFZ2_EUMVA</name>
<keyword evidence="3" id="KW-1185">Reference proteome</keyword>